<gene>
    <name evidence="1" type="ORF">E5987_04015</name>
</gene>
<organism evidence="1 2">
    <name type="scientific">Parasutterella muris</name>
    <dbReference type="NCBI Taxonomy" id="2565572"/>
    <lineage>
        <taxon>Bacteria</taxon>
        <taxon>Pseudomonadati</taxon>
        <taxon>Pseudomonadota</taxon>
        <taxon>Betaproteobacteria</taxon>
        <taxon>Burkholderiales</taxon>
        <taxon>Sutterellaceae</taxon>
        <taxon>Parasutterella</taxon>
    </lineage>
</organism>
<accession>A0A6L6YHW9</accession>
<dbReference type="SUPFAM" id="SSF52402">
    <property type="entry name" value="Adenine nucleotide alpha hydrolases-like"/>
    <property type="match status" value="1"/>
</dbReference>
<dbReference type="Proteomes" id="UP000472580">
    <property type="component" value="Unassembled WGS sequence"/>
</dbReference>
<dbReference type="AlphaFoldDB" id="A0A6L6YHW9"/>
<evidence type="ECO:0000313" key="1">
    <source>
        <dbReference type="EMBL" id="MVX56373.1"/>
    </source>
</evidence>
<keyword evidence="2" id="KW-1185">Reference proteome</keyword>
<reference evidence="1 2" key="1">
    <citation type="submission" date="2019-12" db="EMBL/GenBank/DDBJ databases">
        <title>Microbes associate with the intestines of laboratory mice.</title>
        <authorList>
            <person name="Navarre W."/>
            <person name="Wong E."/>
        </authorList>
    </citation>
    <scope>NUCLEOTIDE SEQUENCE [LARGE SCALE GENOMIC DNA]</scope>
    <source>
        <strain evidence="1 2">NM82_D38</strain>
    </source>
</reference>
<evidence type="ECO:0008006" key="3">
    <source>
        <dbReference type="Google" id="ProtNLM"/>
    </source>
</evidence>
<dbReference type="Gene3D" id="3.40.50.620">
    <property type="entry name" value="HUPs"/>
    <property type="match status" value="1"/>
</dbReference>
<dbReference type="InterPro" id="IPR014729">
    <property type="entry name" value="Rossmann-like_a/b/a_fold"/>
</dbReference>
<name>A0A6L6YHW9_9BURK</name>
<comment type="caution">
    <text evidence="1">The sequence shown here is derived from an EMBL/GenBank/DDBJ whole genome shotgun (WGS) entry which is preliminary data.</text>
</comment>
<dbReference type="EMBL" id="WSRP01000009">
    <property type="protein sequence ID" value="MVX56373.1"/>
    <property type="molecule type" value="Genomic_DNA"/>
</dbReference>
<proteinExistence type="predicted"/>
<dbReference type="OrthoDB" id="1420177at2"/>
<protein>
    <recommendedName>
        <fullName evidence="3">Asparagine synthetase domain-containing protein</fullName>
    </recommendedName>
</protein>
<evidence type="ECO:0000313" key="2">
    <source>
        <dbReference type="Proteomes" id="UP000472580"/>
    </source>
</evidence>
<dbReference type="RefSeq" id="WP_160334807.1">
    <property type="nucleotide sequence ID" value="NZ_WSRP01000009.1"/>
</dbReference>
<sequence length="335" mass="39908">MNRMFAGWFCADRFGILNKHSCFDVAEFNEKFPTAKNLKIADICDVRAIELMKQNKPIVVLWSGGVDSTAIVCSFLKNNIPLDQLTVAYSAMTEEEYPYFLQVMKAQGINVIRQDDIPTYCDELRDCLAINGWCADQLFGSDIHRFNSELYNYDWMNGIREMMKVRRIRLTERSFNVIEQIYSDYAKRLGLNVKHFCEFTWMYNFGIKWSYVREVQRMLCTRNASRECVVNFFETDDFQSWSVNNFENIKLHNVFKEPKWYKKELKQYIFDYNHDEDYFLNKPKVNSRSTVKPEGRRVFVLDTDGYHIFQYKSKSEDNISALQQKISEKYLKHEY</sequence>